<proteinExistence type="predicted"/>
<evidence type="ECO:0000313" key="1">
    <source>
        <dbReference type="EMBL" id="PFX26263.1"/>
    </source>
</evidence>
<protein>
    <submittedName>
        <fullName evidence="1">Uncharacterized protein</fullName>
    </submittedName>
</protein>
<reference evidence="2" key="1">
    <citation type="journal article" date="2017" name="bioRxiv">
        <title>Comparative analysis of the genomes of Stylophora pistillata and Acropora digitifera provides evidence for extensive differences between species of corals.</title>
        <authorList>
            <person name="Voolstra C.R."/>
            <person name="Li Y."/>
            <person name="Liew Y.J."/>
            <person name="Baumgarten S."/>
            <person name="Zoccola D."/>
            <person name="Flot J.-F."/>
            <person name="Tambutte S."/>
            <person name="Allemand D."/>
            <person name="Aranda M."/>
        </authorList>
    </citation>
    <scope>NUCLEOTIDE SEQUENCE [LARGE SCALE GENOMIC DNA]</scope>
</reference>
<dbReference type="AlphaFoldDB" id="A0A2B4SB57"/>
<keyword evidence="2" id="KW-1185">Reference proteome</keyword>
<accession>A0A2B4SB57</accession>
<evidence type="ECO:0000313" key="2">
    <source>
        <dbReference type="Proteomes" id="UP000225706"/>
    </source>
</evidence>
<dbReference type="OrthoDB" id="5957520at2759"/>
<dbReference type="Proteomes" id="UP000225706">
    <property type="component" value="Unassembled WGS sequence"/>
</dbReference>
<comment type="caution">
    <text evidence="1">The sequence shown here is derived from an EMBL/GenBank/DDBJ whole genome shotgun (WGS) entry which is preliminary data.</text>
</comment>
<dbReference type="EMBL" id="LSMT01000130">
    <property type="protein sequence ID" value="PFX26263.1"/>
    <property type="molecule type" value="Genomic_DNA"/>
</dbReference>
<name>A0A2B4SB57_STYPI</name>
<sequence>MSSSLLSDNELRDLSLDAKLGMDLNFNICQQDTDENKRSTHGHGIKSANVINLGENVQAVGTQNGKNEFGSSEHVSLPTVFEGKITHERKVSQQEKLTNVVSLRRSRSNHDVRLTDPRSLSPCFPRFSSQENLGYNIPKSPIVGRTFQRKISSPLPTELKKSWHLRIRGRALSNSPSEALISPVISRRHLNPQHDLNSEHLQGGLSRVKSCPVIKSDSNERLNDLPLPLTIKSSSAVHSTSKPPDRDRLPQIHQADSPMLVRARKTSDERPRELFNVSPIMGQSGNFLSKPDKTSGIQCDSTDKVEYYLYSMSLDDDKDSLAGLSEN</sequence>
<organism evidence="1 2">
    <name type="scientific">Stylophora pistillata</name>
    <name type="common">Smooth cauliflower coral</name>
    <dbReference type="NCBI Taxonomy" id="50429"/>
    <lineage>
        <taxon>Eukaryota</taxon>
        <taxon>Metazoa</taxon>
        <taxon>Cnidaria</taxon>
        <taxon>Anthozoa</taxon>
        <taxon>Hexacorallia</taxon>
        <taxon>Scleractinia</taxon>
        <taxon>Astrocoeniina</taxon>
        <taxon>Pocilloporidae</taxon>
        <taxon>Stylophora</taxon>
    </lineage>
</organism>
<gene>
    <name evidence="1" type="ORF">AWC38_SpisGene9084</name>
</gene>